<comment type="caution">
    <text evidence="2">The sequence shown here is derived from an EMBL/GenBank/DDBJ whole genome shotgun (WGS) entry which is preliminary data.</text>
</comment>
<evidence type="ECO:0000313" key="3">
    <source>
        <dbReference type="Proteomes" id="UP000239388"/>
    </source>
</evidence>
<protein>
    <submittedName>
        <fullName evidence="2">Uncharacterized protein</fullName>
    </submittedName>
</protein>
<keyword evidence="1" id="KW-1133">Transmembrane helix</keyword>
<dbReference type="EMBL" id="PUIB01000025">
    <property type="protein sequence ID" value="PQO28324.1"/>
    <property type="molecule type" value="Genomic_DNA"/>
</dbReference>
<reference evidence="2 3" key="1">
    <citation type="submission" date="2018-02" db="EMBL/GenBank/DDBJ databases">
        <title>Comparative genomes isolates from brazilian mangrove.</title>
        <authorList>
            <person name="Araujo J.E."/>
            <person name="Taketani R.G."/>
            <person name="Silva M.C.P."/>
            <person name="Loureco M.V."/>
            <person name="Andreote F.D."/>
        </authorList>
    </citation>
    <scope>NUCLEOTIDE SEQUENCE [LARGE SCALE GENOMIC DNA]</scope>
    <source>
        <strain evidence="2 3">NAP PRIS-MGV</strain>
    </source>
</reference>
<accession>A0A2S8F8S1</accession>
<sequence>MELTAACAVSASLAWWIGPVASFVLMLASCGIVLRQGWAVLVAMTLLCAIAGANYAGRIHRGDFLGVGLSMVFIGLFAWYRVALRKRLLRKSRDT</sequence>
<evidence type="ECO:0000256" key="1">
    <source>
        <dbReference type="SAM" id="Phobius"/>
    </source>
</evidence>
<dbReference type="Proteomes" id="UP000239388">
    <property type="component" value="Unassembled WGS sequence"/>
</dbReference>
<organism evidence="2 3">
    <name type="scientific">Blastopirellula marina</name>
    <dbReference type="NCBI Taxonomy" id="124"/>
    <lineage>
        <taxon>Bacteria</taxon>
        <taxon>Pseudomonadati</taxon>
        <taxon>Planctomycetota</taxon>
        <taxon>Planctomycetia</taxon>
        <taxon>Pirellulales</taxon>
        <taxon>Pirellulaceae</taxon>
        <taxon>Blastopirellula</taxon>
    </lineage>
</organism>
<name>A0A2S8F8S1_9BACT</name>
<dbReference type="AlphaFoldDB" id="A0A2S8F8S1"/>
<evidence type="ECO:0000313" key="2">
    <source>
        <dbReference type="EMBL" id="PQO28324.1"/>
    </source>
</evidence>
<proteinExistence type="predicted"/>
<keyword evidence="1" id="KW-0472">Membrane</keyword>
<feature type="transmembrane region" description="Helical" evidence="1">
    <location>
        <begin position="39"/>
        <end position="58"/>
    </location>
</feature>
<feature type="transmembrane region" description="Helical" evidence="1">
    <location>
        <begin position="64"/>
        <end position="83"/>
    </location>
</feature>
<gene>
    <name evidence="2" type="ORF">C5Y98_25860</name>
</gene>
<keyword evidence="1" id="KW-0812">Transmembrane</keyword>
<feature type="transmembrane region" description="Helical" evidence="1">
    <location>
        <begin position="13"/>
        <end position="34"/>
    </location>
</feature>